<dbReference type="RefSeq" id="WP_120797256.1">
    <property type="nucleotide sequence ID" value="NZ_RBXL01000001.1"/>
</dbReference>
<gene>
    <name evidence="2" type="ORF">BDD21_2285</name>
</gene>
<reference evidence="2 3" key="1">
    <citation type="submission" date="2018-10" db="EMBL/GenBank/DDBJ databases">
        <title>Genomic Encyclopedia of Archaeal and Bacterial Type Strains, Phase II (KMG-II): from individual species to whole genera.</title>
        <authorList>
            <person name="Goeker M."/>
        </authorList>
    </citation>
    <scope>NUCLEOTIDE SEQUENCE [LARGE SCALE GENOMIC DNA]</scope>
    <source>
        <strain evidence="2 3">DSM 235</strain>
    </source>
</reference>
<accession>A0A495V659</accession>
<dbReference type="OrthoDB" id="9801717at2"/>
<keyword evidence="3" id="KW-1185">Reference proteome</keyword>
<feature type="region of interest" description="Disordered" evidence="1">
    <location>
        <begin position="1"/>
        <end position="21"/>
    </location>
</feature>
<sequence>MPQVNTAKPRREDGSPSNWDHYPDLLIPRQVPAKSRQWCVRRAEDFLKDLKPASLSVPTADQITDCLGRTSSRLDLVEWQVSRTVDALRLLLVDLSHVPAGKGVDWDYWWNG</sequence>
<evidence type="ECO:0000313" key="3">
    <source>
        <dbReference type="Proteomes" id="UP000274556"/>
    </source>
</evidence>
<proteinExistence type="predicted"/>
<evidence type="ECO:0000313" key="2">
    <source>
        <dbReference type="EMBL" id="RKT44881.1"/>
    </source>
</evidence>
<dbReference type="EMBL" id="RBXL01000001">
    <property type="protein sequence ID" value="RKT44881.1"/>
    <property type="molecule type" value="Genomic_DNA"/>
</dbReference>
<name>A0A495V659_9GAMM</name>
<evidence type="ECO:0000256" key="1">
    <source>
        <dbReference type="SAM" id="MobiDB-lite"/>
    </source>
</evidence>
<organism evidence="2 3">
    <name type="scientific">Thiocapsa rosea</name>
    <dbReference type="NCBI Taxonomy" id="69360"/>
    <lineage>
        <taxon>Bacteria</taxon>
        <taxon>Pseudomonadati</taxon>
        <taxon>Pseudomonadota</taxon>
        <taxon>Gammaproteobacteria</taxon>
        <taxon>Chromatiales</taxon>
        <taxon>Chromatiaceae</taxon>
        <taxon>Thiocapsa</taxon>
    </lineage>
</organism>
<dbReference type="Proteomes" id="UP000274556">
    <property type="component" value="Unassembled WGS sequence"/>
</dbReference>
<protein>
    <submittedName>
        <fullName evidence="2">Uncharacterized protein</fullName>
    </submittedName>
</protein>
<comment type="caution">
    <text evidence="2">The sequence shown here is derived from an EMBL/GenBank/DDBJ whole genome shotgun (WGS) entry which is preliminary data.</text>
</comment>
<dbReference type="AlphaFoldDB" id="A0A495V659"/>